<evidence type="ECO:0000313" key="3">
    <source>
        <dbReference type="Proteomes" id="UP001221898"/>
    </source>
</evidence>
<keyword evidence="3" id="KW-1185">Reference proteome</keyword>
<sequence length="475" mass="52720">MLLLRRPLDSGQRQAGLDSFWVDEKAPVGPDQKAVVKHLAGVFRLLAKKVMKRWSMTQTLTFREQLEGGIRYFDLRVSSKPGEPGHEVYFIHGLFGHKVRDGLSEINTFLNRHRKEVVFLDFNHHYAMSKEHHTYLIVMLQQMFGPKLCKRNVVEDITLDYLWMNKYQVSVVRLFLSLLIWLLPRLFLSCSSVMLTPEVRSLPPGPTPQIGLIKGLRNHLVERNLPTIMAWVEAQKPGANGVNIITSDFVELVDFATTVINLNNLLLPSLAMTSKPDCARPVLVGSPAPVWLSASGGGLTCAAPTLQDVEAGSRLESLIQPESDQHNSVPPTSPSLDLIDTGKGLKVQTATPHLDVEAGSRLESLIQPESDQHNSVPPTSPSLDLIDTGKGLKVQTATPHLVSLGSGRLSVAITLLPLNEEQCLNSMETVGLIHTVEQCLNRMQTVGLIHTLEHCLNRMQTVGPIHTVEQCFHRM</sequence>
<dbReference type="InterPro" id="IPR000909">
    <property type="entry name" value="PLipase_C_PInositol-sp_X_dom"/>
</dbReference>
<comment type="caution">
    <text evidence="2">The sequence shown here is derived from an EMBL/GenBank/DDBJ whole genome shotgun (WGS) entry which is preliminary data.</text>
</comment>
<proteinExistence type="predicted"/>
<dbReference type="CDD" id="cd08616">
    <property type="entry name" value="PI-PLCXD1c"/>
    <property type="match status" value="1"/>
</dbReference>
<dbReference type="InterPro" id="IPR051057">
    <property type="entry name" value="PI-PLC_domain"/>
</dbReference>
<dbReference type="InterPro" id="IPR017946">
    <property type="entry name" value="PLC-like_Pdiesterase_TIM-brl"/>
</dbReference>
<name>A0AAD7WB49_9TELE</name>
<evidence type="ECO:0000313" key="2">
    <source>
        <dbReference type="EMBL" id="KAJ8390641.1"/>
    </source>
</evidence>
<organism evidence="2 3">
    <name type="scientific">Aldrovandia affinis</name>
    <dbReference type="NCBI Taxonomy" id="143900"/>
    <lineage>
        <taxon>Eukaryota</taxon>
        <taxon>Metazoa</taxon>
        <taxon>Chordata</taxon>
        <taxon>Craniata</taxon>
        <taxon>Vertebrata</taxon>
        <taxon>Euteleostomi</taxon>
        <taxon>Actinopterygii</taxon>
        <taxon>Neopterygii</taxon>
        <taxon>Teleostei</taxon>
        <taxon>Notacanthiformes</taxon>
        <taxon>Halosauridae</taxon>
        <taxon>Aldrovandia</taxon>
    </lineage>
</organism>
<dbReference type="PANTHER" id="PTHR13593">
    <property type="match status" value="1"/>
</dbReference>
<protein>
    <recommendedName>
        <fullName evidence="1">Phosphatidylinositol-specific phospholipase C X domain-containing protein</fullName>
    </recommendedName>
</protein>
<gene>
    <name evidence="2" type="ORF">AAFF_G00102470</name>
</gene>
<dbReference type="Proteomes" id="UP001221898">
    <property type="component" value="Unassembled WGS sequence"/>
</dbReference>
<dbReference type="Pfam" id="PF00388">
    <property type="entry name" value="PI-PLC-X"/>
    <property type="match status" value="1"/>
</dbReference>
<dbReference type="Gene3D" id="3.20.20.190">
    <property type="entry name" value="Phosphatidylinositol (PI) phosphodiesterase"/>
    <property type="match status" value="1"/>
</dbReference>
<dbReference type="GO" id="GO:0008081">
    <property type="term" value="F:phosphoric diester hydrolase activity"/>
    <property type="evidence" value="ECO:0007669"/>
    <property type="project" value="InterPro"/>
</dbReference>
<dbReference type="InterPro" id="IPR042158">
    <property type="entry name" value="PLCXD1/2/3"/>
</dbReference>
<reference evidence="2" key="1">
    <citation type="journal article" date="2023" name="Science">
        <title>Genome structures resolve the early diversification of teleost fishes.</title>
        <authorList>
            <person name="Parey E."/>
            <person name="Louis A."/>
            <person name="Montfort J."/>
            <person name="Bouchez O."/>
            <person name="Roques C."/>
            <person name="Iampietro C."/>
            <person name="Lluch J."/>
            <person name="Castinel A."/>
            <person name="Donnadieu C."/>
            <person name="Desvignes T."/>
            <person name="Floi Bucao C."/>
            <person name="Jouanno E."/>
            <person name="Wen M."/>
            <person name="Mejri S."/>
            <person name="Dirks R."/>
            <person name="Jansen H."/>
            <person name="Henkel C."/>
            <person name="Chen W.J."/>
            <person name="Zahm M."/>
            <person name="Cabau C."/>
            <person name="Klopp C."/>
            <person name="Thompson A.W."/>
            <person name="Robinson-Rechavi M."/>
            <person name="Braasch I."/>
            <person name="Lecointre G."/>
            <person name="Bobe J."/>
            <person name="Postlethwait J.H."/>
            <person name="Berthelot C."/>
            <person name="Roest Crollius H."/>
            <person name="Guiguen Y."/>
        </authorList>
    </citation>
    <scope>NUCLEOTIDE SEQUENCE</scope>
    <source>
        <strain evidence="2">NC1722</strain>
    </source>
</reference>
<dbReference type="EMBL" id="JAINUG010000167">
    <property type="protein sequence ID" value="KAJ8390641.1"/>
    <property type="molecule type" value="Genomic_DNA"/>
</dbReference>
<dbReference type="SUPFAM" id="SSF51695">
    <property type="entry name" value="PLC-like phosphodiesterases"/>
    <property type="match status" value="1"/>
</dbReference>
<dbReference type="GO" id="GO:0006629">
    <property type="term" value="P:lipid metabolic process"/>
    <property type="evidence" value="ECO:0007669"/>
    <property type="project" value="InterPro"/>
</dbReference>
<dbReference type="AlphaFoldDB" id="A0AAD7WB49"/>
<accession>A0AAD7WB49</accession>
<dbReference type="PANTHER" id="PTHR13593:SF32">
    <property type="entry name" value="PI-PLC X DOMAIN-CONTAINING PROTEIN 2"/>
    <property type="match status" value="1"/>
</dbReference>
<evidence type="ECO:0000259" key="1">
    <source>
        <dbReference type="Pfam" id="PF00388"/>
    </source>
</evidence>
<dbReference type="PROSITE" id="PS50007">
    <property type="entry name" value="PIPLC_X_DOMAIN"/>
    <property type="match status" value="1"/>
</dbReference>
<feature type="domain" description="Phosphatidylinositol-specific phospholipase C X" evidence="1">
    <location>
        <begin position="54"/>
        <end position="153"/>
    </location>
</feature>